<evidence type="ECO:0000313" key="2">
    <source>
        <dbReference type="EMBL" id="VEJ10195.1"/>
    </source>
</evidence>
<proteinExistence type="predicted"/>
<name>A0A448TW69_9PAST</name>
<keyword evidence="3" id="KW-1185">Reference proteome</keyword>
<protein>
    <submittedName>
        <fullName evidence="2">Tight adherence protein D</fullName>
    </submittedName>
</protein>
<evidence type="ECO:0000256" key="1">
    <source>
        <dbReference type="SAM" id="SignalP"/>
    </source>
</evidence>
<dbReference type="Proteomes" id="UP000279799">
    <property type="component" value="Chromosome"/>
</dbReference>
<accession>A0A448TW69</accession>
<dbReference type="AlphaFoldDB" id="A0A448TW69"/>
<sequence length="276" mass="31115">MILKKFSKTTLLLGFSLALTACVSHSNSYSNMSQSGEMQKQINLPALLSDVSLKEKLYTSTRSYEKLINLYRGVLKVLPHNDTATRNLYLYKLSQAYFDKGDNKSAILYSQPLLLVPSYKQKAMSLKLKALIQAGNYREGLDVANELIRLNPNMADTYNSQGIAYAELGQTTQAEKSFNKARSYFLDDQIAINNLAMLDIVRGRYKNAVRLLLPLYLSNNKDQRVVYNLVFALIKSGDSRYALEIIKKEGLNTNGAALVNALEDTQRISRHITSRH</sequence>
<reference evidence="2 3" key="1">
    <citation type="submission" date="2018-12" db="EMBL/GenBank/DDBJ databases">
        <authorList>
            <consortium name="Pathogen Informatics"/>
        </authorList>
    </citation>
    <scope>NUCLEOTIDE SEQUENCE [LARGE SCALE GENOMIC DNA]</scope>
    <source>
        <strain evidence="2 3">NCTC12871</strain>
    </source>
</reference>
<dbReference type="PROSITE" id="PS51257">
    <property type="entry name" value="PROKAR_LIPOPROTEIN"/>
    <property type="match status" value="1"/>
</dbReference>
<evidence type="ECO:0000313" key="3">
    <source>
        <dbReference type="Proteomes" id="UP000279799"/>
    </source>
</evidence>
<dbReference type="SUPFAM" id="SSF48452">
    <property type="entry name" value="TPR-like"/>
    <property type="match status" value="1"/>
</dbReference>
<dbReference type="EMBL" id="LR134510">
    <property type="protein sequence ID" value="VEJ10195.1"/>
    <property type="molecule type" value="Genomic_DNA"/>
</dbReference>
<dbReference type="KEGG" id="adp:NCTC12871_01705"/>
<organism evidence="2 3">
    <name type="scientific">Actinobacillus delphinicola</name>
    <dbReference type="NCBI Taxonomy" id="51161"/>
    <lineage>
        <taxon>Bacteria</taxon>
        <taxon>Pseudomonadati</taxon>
        <taxon>Pseudomonadota</taxon>
        <taxon>Gammaproteobacteria</taxon>
        <taxon>Pasteurellales</taxon>
        <taxon>Pasteurellaceae</taxon>
        <taxon>Actinobacillus</taxon>
    </lineage>
</organism>
<keyword evidence="1" id="KW-0732">Signal</keyword>
<dbReference type="RefSeq" id="WP_126600718.1">
    <property type="nucleotide sequence ID" value="NZ_LR134510.1"/>
</dbReference>
<gene>
    <name evidence="2" type="ORF">NCTC12871_01705</name>
</gene>
<feature type="signal peptide" evidence="1">
    <location>
        <begin position="1"/>
        <end position="21"/>
    </location>
</feature>
<dbReference type="Gene3D" id="1.25.40.10">
    <property type="entry name" value="Tetratricopeptide repeat domain"/>
    <property type="match status" value="2"/>
</dbReference>
<dbReference type="InterPro" id="IPR011990">
    <property type="entry name" value="TPR-like_helical_dom_sf"/>
</dbReference>
<dbReference type="OrthoDB" id="6480168at2"/>
<feature type="chain" id="PRO_5019354155" evidence="1">
    <location>
        <begin position="22"/>
        <end position="276"/>
    </location>
</feature>